<evidence type="ECO:0000313" key="7">
    <source>
        <dbReference type="Proteomes" id="UP000246005"/>
    </source>
</evidence>
<comment type="caution">
    <text evidence="6">The sequence shown here is derived from an EMBL/GenBank/DDBJ whole genome shotgun (WGS) entry which is preliminary data.</text>
</comment>
<dbReference type="SUPFAM" id="SSF55718">
    <property type="entry name" value="SCP-like"/>
    <property type="match status" value="1"/>
</dbReference>
<accession>A0A316HQ99</accession>
<keyword evidence="3 4" id="KW-0012">Acyltransferase</keyword>
<protein>
    <submittedName>
        <fullName evidence="6">Putative acetyltransferase</fullName>
    </submittedName>
</protein>
<evidence type="ECO:0000256" key="3">
    <source>
        <dbReference type="ARBA" id="ARBA00023315"/>
    </source>
</evidence>
<evidence type="ECO:0000256" key="1">
    <source>
        <dbReference type="ARBA" id="ARBA00009213"/>
    </source>
</evidence>
<dbReference type="EMBL" id="QGHB01000014">
    <property type="protein sequence ID" value="PWK82286.1"/>
    <property type="molecule type" value="Genomic_DNA"/>
</dbReference>
<dbReference type="NCBIfam" id="NF002367">
    <property type="entry name" value="PRK01346.1-4"/>
    <property type="match status" value="1"/>
</dbReference>
<organism evidence="6 7">
    <name type="scientific">Lentzea atacamensis</name>
    <dbReference type="NCBI Taxonomy" id="531938"/>
    <lineage>
        <taxon>Bacteria</taxon>
        <taxon>Bacillati</taxon>
        <taxon>Actinomycetota</taxon>
        <taxon>Actinomycetes</taxon>
        <taxon>Pseudonocardiales</taxon>
        <taxon>Pseudonocardiaceae</taxon>
        <taxon>Lentzea</taxon>
    </lineage>
</organism>
<comment type="similarity">
    <text evidence="1 4">Belongs to the acetyltransferase Eis family.</text>
</comment>
<feature type="active site" description="Proton donor" evidence="4">
    <location>
        <position position="125"/>
    </location>
</feature>
<dbReference type="GO" id="GO:0034069">
    <property type="term" value="F:aminoglycoside N-acetyltransferase activity"/>
    <property type="evidence" value="ECO:0007669"/>
    <property type="project" value="TreeGrafter"/>
</dbReference>
<dbReference type="InterPro" id="IPR022902">
    <property type="entry name" value="NAcTrfase_Eis"/>
</dbReference>
<name>A0A316HQ99_9PSEU</name>
<feature type="active site" description="Proton acceptor; via carboxylate" evidence="4">
    <location>
        <position position="405"/>
    </location>
</feature>
<evidence type="ECO:0000256" key="2">
    <source>
        <dbReference type="ARBA" id="ARBA00022679"/>
    </source>
</evidence>
<dbReference type="InterPro" id="IPR051554">
    <property type="entry name" value="Acetyltransferase_Eis"/>
</dbReference>
<dbReference type="InterPro" id="IPR016181">
    <property type="entry name" value="Acyl_CoA_acyltransferase"/>
</dbReference>
<dbReference type="SUPFAM" id="SSF55729">
    <property type="entry name" value="Acyl-CoA N-acyltransferases (Nat)"/>
    <property type="match status" value="1"/>
</dbReference>
<comment type="subunit">
    <text evidence="4">Homohexamer; trimer of dimers.</text>
</comment>
<proteinExistence type="inferred from homology"/>
<dbReference type="PANTHER" id="PTHR37817">
    <property type="entry name" value="N-ACETYLTRANSFERASE EIS"/>
    <property type="match status" value="1"/>
</dbReference>
<evidence type="ECO:0000256" key="4">
    <source>
        <dbReference type="HAMAP-Rule" id="MF_01812"/>
    </source>
</evidence>
<sequence length="405" mass="45467">MADSALSIRTIGSADLPEFQRVFAWSFLDEPPADGEHRWMKVLELDRTHAVFDGDEMVGTGGVLSRELTVPGGVLAPAGAVTVVGVKPGHRRRGVASLLMKTQLHGMHETGDPIAILWASEGSIYRRFGYGEHASSLSMMTMPTRMPFHPGVSVSDARIRQVTREEAMPFMREVHDRVRRTRTGWLSRVEKTWDVHLGDAESNRDGLSAYRYCLHPQGYVVFRVKHESNNSGPQNELHVRELVCETEQAYVDLYRFLLDLDLASGISFYTATDDPILHMVDNPRKVRRELSDALWLRIVDVDRALPLRRYQSDVDSVLEVEDSLCPWNSGRWRFTVKRGEAVVTRTEDAADVSLDVAALGSVYLGGVRLSVLRRAHRVVEHTPGHVDALTMAFLGTDEPHCPEVF</sequence>
<dbReference type="GO" id="GO:0030649">
    <property type="term" value="P:aminoglycoside antibiotic catabolic process"/>
    <property type="evidence" value="ECO:0007669"/>
    <property type="project" value="TreeGrafter"/>
</dbReference>
<dbReference type="Gene3D" id="3.30.1050.10">
    <property type="entry name" value="SCP2 sterol-binding domain"/>
    <property type="match status" value="1"/>
</dbReference>
<dbReference type="AlphaFoldDB" id="A0A316HQ99"/>
<reference evidence="6 7" key="1">
    <citation type="submission" date="2018-05" db="EMBL/GenBank/DDBJ databases">
        <title>Genomic Encyclopedia of Type Strains, Phase IV (KMG-IV): sequencing the most valuable type-strain genomes for metagenomic binning, comparative biology and taxonomic classification.</title>
        <authorList>
            <person name="Goeker M."/>
        </authorList>
    </citation>
    <scope>NUCLEOTIDE SEQUENCE [LARGE SCALE GENOMIC DNA]</scope>
    <source>
        <strain evidence="6 7">DSM 45480</strain>
    </source>
</reference>
<dbReference type="Pfam" id="PF17668">
    <property type="entry name" value="Acetyltransf_17"/>
    <property type="match status" value="1"/>
</dbReference>
<dbReference type="RefSeq" id="WP_109640799.1">
    <property type="nucleotide sequence ID" value="NZ_QGHB01000014.1"/>
</dbReference>
<keyword evidence="2 4" id="KW-0808">Transferase</keyword>
<gene>
    <name evidence="6" type="ORF">C8D88_114155</name>
</gene>
<evidence type="ECO:0000259" key="5">
    <source>
        <dbReference type="PROSITE" id="PS51186"/>
    </source>
</evidence>
<feature type="domain" description="N-acetyltransferase" evidence="5">
    <location>
        <begin position="6"/>
        <end position="147"/>
    </location>
</feature>
<dbReference type="InterPro" id="IPR025559">
    <property type="entry name" value="Eis_dom"/>
</dbReference>
<feature type="binding site" evidence="4">
    <location>
        <begin position="92"/>
        <end position="97"/>
    </location>
    <ligand>
        <name>acetyl-CoA</name>
        <dbReference type="ChEBI" id="CHEBI:57288"/>
    </ligand>
</feature>
<dbReference type="Gene3D" id="3.40.630.30">
    <property type="match status" value="2"/>
</dbReference>
<feature type="binding site" evidence="4">
    <location>
        <begin position="84"/>
        <end position="86"/>
    </location>
    <ligand>
        <name>acetyl-CoA</name>
        <dbReference type="ChEBI" id="CHEBI:57288"/>
    </ligand>
</feature>
<dbReference type="Pfam" id="PF13527">
    <property type="entry name" value="Acetyltransf_9"/>
    <property type="match status" value="1"/>
</dbReference>
<dbReference type="CDD" id="cd04301">
    <property type="entry name" value="NAT_SF"/>
    <property type="match status" value="1"/>
</dbReference>
<dbReference type="Pfam" id="PF13530">
    <property type="entry name" value="SCP2_2"/>
    <property type="match status" value="1"/>
</dbReference>
<dbReference type="InterPro" id="IPR036527">
    <property type="entry name" value="SCP2_sterol-bd_dom_sf"/>
</dbReference>
<dbReference type="InterPro" id="IPR041380">
    <property type="entry name" value="Acetyltransf_17"/>
</dbReference>
<dbReference type="InterPro" id="IPR000182">
    <property type="entry name" value="GNAT_dom"/>
</dbReference>
<evidence type="ECO:0000313" key="6">
    <source>
        <dbReference type="EMBL" id="PWK82286.1"/>
    </source>
</evidence>
<dbReference type="HAMAP" id="MF_01812">
    <property type="entry name" value="Eis"/>
    <property type="match status" value="1"/>
</dbReference>
<dbReference type="PROSITE" id="PS51186">
    <property type="entry name" value="GNAT"/>
    <property type="match status" value="1"/>
</dbReference>
<dbReference type="Proteomes" id="UP000246005">
    <property type="component" value="Unassembled WGS sequence"/>
</dbReference>
<dbReference type="PANTHER" id="PTHR37817:SF1">
    <property type="entry name" value="N-ACETYLTRANSFERASE EIS"/>
    <property type="match status" value="1"/>
</dbReference>
<feature type="binding site" evidence="4">
    <location>
        <begin position="120"/>
        <end position="121"/>
    </location>
    <ligand>
        <name>acetyl-CoA</name>
        <dbReference type="ChEBI" id="CHEBI:57288"/>
    </ligand>
</feature>